<evidence type="ECO:0000313" key="12">
    <source>
        <dbReference type="Proteomes" id="UP001491310"/>
    </source>
</evidence>
<keyword evidence="6" id="KW-0067">ATP-binding</keyword>
<evidence type="ECO:0000256" key="8">
    <source>
        <dbReference type="ARBA" id="ARBA00023136"/>
    </source>
</evidence>
<organism evidence="11 12">
    <name type="scientific">Coccomyxa subellipsoidea</name>
    <dbReference type="NCBI Taxonomy" id="248742"/>
    <lineage>
        <taxon>Eukaryota</taxon>
        <taxon>Viridiplantae</taxon>
        <taxon>Chlorophyta</taxon>
        <taxon>core chlorophytes</taxon>
        <taxon>Trebouxiophyceae</taxon>
        <taxon>Trebouxiophyceae incertae sedis</taxon>
        <taxon>Coccomyxaceae</taxon>
        <taxon>Coccomyxa</taxon>
    </lineage>
</organism>
<evidence type="ECO:0000256" key="7">
    <source>
        <dbReference type="ARBA" id="ARBA00022989"/>
    </source>
</evidence>
<evidence type="ECO:0000256" key="2">
    <source>
        <dbReference type="ARBA" id="ARBA00005931"/>
    </source>
</evidence>
<evidence type="ECO:0000256" key="1">
    <source>
        <dbReference type="ARBA" id="ARBA00004141"/>
    </source>
</evidence>
<comment type="similarity">
    <text evidence="2">Belongs to the plant ureide permease (TC 2.A.7.19) family.</text>
</comment>
<keyword evidence="8 10" id="KW-0472">Membrane</keyword>
<reference evidence="11 12" key="1">
    <citation type="journal article" date="2024" name="Nat. Commun.">
        <title>Phylogenomics reveals the evolutionary origins of lichenization in chlorophyte algae.</title>
        <authorList>
            <person name="Puginier C."/>
            <person name="Libourel C."/>
            <person name="Otte J."/>
            <person name="Skaloud P."/>
            <person name="Haon M."/>
            <person name="Grisel S."/>
            <person name="Petersen M."/>
            <person name="Berrin J.G."/>
            <person name="Delaux P.M."/>
            <person name="Dal Grande F."/>
            <person name="Keller J."/>
        </authorList>
    </citation>
    <scope>NUCLEOTIDE SEQUENCE [LARGE SCALE GENOMIC DNA]</scope>
    <source>
        <strain evidence="11 12">SAG 216-7</strain>
    </source>
</reference>
<proteinExistence type="inferred from homology"/>
<evidence type="ECO:0000256" key="5">
    <source>
        <dbReference type="ARBA" id="ARBA00022741"/>
    </source>
</evidence>
<dbReference type="PANTHER" id="PTHR31081">
    <property type="entry name" value="UREIDE PERMEASE 1-RELATED-RELATED"/>
    <property type="match status" value="1"/>
</dbReference>
<dbReference type="Proteomes" id="UP001491310">
    <property type="component" value="Unassembled WGS sequence"/>
</dbReference>
<feature type="transmembrane region" description="Helical" evidence="10">
    <location>
        <begin position="83"/>
        <end position="100"/>
    </location>
</feature>
<feature type="transmembrane region" description="Helical" evidence="10">
    <location>
        <begin position="339"/>
        <end position="361"/>
    </location>
</feature>
<evidence type="ECO:0000256" key="6">
    <source>
        <dbReference type="ARBA" id="ARBA00022840"/>
    </source>
</evidence>
<feature type="transmembrane region" description="Helical" evidence="10">
    <location>
        <begin position="412"/>
        <end position="428"/>
    </location>
</feature>
<dbReference type="EMBL" id="JALJOT010000005">
    <property type="protein sequence ID" value="KAK9914973.1"/>
    <property type="molecule type" value="Genomic_DNA"/>
</dbReference>
<feature type="transmembrane region" description="Helical" evidence="10">
    <location>
        <begin position="440"/>
        <end position="459"/>
    </location>
</feature>
<keyword evidence="7 10" id="KW-1133">Transmembrane helix</keyword>
<comment type="subcellular location">
    <subcellularLocation>
        <location evidence="1">Membrane</location>
        <topology evidence="1">Multi-pass membrane protein</topology>
    </subcellularLocation>
</comment>
<evidence type="ECO:0000256" key="4">
    <source>
        <dbReference type="ARBA" id="ARBA00022692"/>
    </source>
</evidence>
<evidence type="ECO:0000256" key="9">
    <source>
        <dbReference type="SAM" id="MobiDB-lite"/>
    </source>
</evidence>
<keyword evidence="3" id="KW-0813">Transport</keyword>
<evidence type="ECO:0000256" key="3">
    <source>
        <dbReference type="ARBA" id="ARBA00022448"/>
    </source>
</evidence>
<dbReference type="InterPro" id="IPR009834">
    <property type="entry name" value="Ureide_permease"/>
</dbReference>
<gene>
    <name evidence="11" type="ORF">WJX75_003193</name>
</gene>
<comment type="caution">
    <text evidence="11">The sequence shown here is derived from an EMBL/GenBank/DDBJ whole genome shotgun (WGS) entry which is preliminary data.</text>
</comment>
<sequence length="466" mass="50181">MFVLLDQGPAVAVLVLATICLGTFPVAFNWADLHGRKPAHTFLDFSAAFVLAALPCAISLSNTGPRIPIMPGLWEQMTQQNEFVVACACAAGFFLMLGSMSLQFGMALTGMAICLPFQIAVSLSVGIGIDWFMDHRLGKAAWVFPGLMCFSVATIFGTLAHVERQKCLKQKKDKTAVRQLVGLEDVMEKPLAAGMMKSVELSPTSSTGEGGVTPPRKRLHERTASDTADVILDLESPGKASRRSSSLRPLGAQVMQDTNAFEQDEPSTPKHTPMRVQYQRRGINVDGSKPLTGLIVLSIGGFCFGMLTPLFFIATSALPTTDYWRILPEGVPPLTVYNAYFYMALTFGFTAWGLNLALLYVPLCNGEESSLAEYAQDHRGRIVSVASGLACGVGMAFQFLGGLAGGYRVAEVVKMYPLLTAAWGLLLFTEFRGCGRRASYLLGAMCGTYVLGVGLLAAARNISLVE</sequence>
<dbReference type="InterPro" id="IPR030189">
    <property type="entry name" value="UPS_plant"/>
</dbReference>
<keyword evidence="4 10" id="KW-0812">Transmembrane</keyword>
<keyword evidence="5" id="KW-0547">Nucleotide-binding</keyword>
<feature type="transmembrane region" description="Helical" evidence="10">
    <location>
        <begin position="141"/>
        <end position="162"/>
    </location>
</feature>
<accession>A0ABR2YTB8</accession>
<evidence type="ECO:0000256" key="10">
    <source>
        <dbReference type="SAM" id="Phobius"/>
    </source>
</evidence>
<dbReference type="Pfam" id="PF07168">
    <property type="entry name" value="Ureide_permease"/>
    <property type="match status" value="2"/>
</dbReference>
<feature type="transmembrane region" description="Helical" evidence="10">
    <location>
        <begin position="42"/>
        <end position="63"/>
    </location>
</feature>
<feature type="transmembrane region" description="Helical" evidence="10">
    <location>
        <begin position="382"/>
        <end position="400"/>
    </location>
</feature>
<feature type="region of interest" description="Disordered" evidence="9">
    <location>
        <begin position="199"/>
        <end position="224"/>
    </location>
</feature>
<protein>
    <submittedName>
        <fullName evidence="11">Uncharacterized protein</fullName>
    </submittedName>
</protein>
<dbReference type="PANTHER" id="PTHR31081:SF3">
    <property type="entry name" value="OS12G0503000 PROTEIN"/>
    <property type="match status" value="1"/>
</dbReference>
<name>A0ABR2YTB8_9CHLO</name>
<feature type="transmembrane region" description="Helical" evidence="10">
    <location>
        <begin position="291"/>
        <end position="319"/>
    </location>
</feature>
<feature type="transmembrane region" description="Helical" evidence="10">
    <location>
        <begin position="12"/>
        <end position="30"/>
    </location>
</feature>
<evidence type="ECO:0000313" key="11">
    <source>
        <dbReference type="EMBL" id="KAK9914973.1"/>
    </source>
</evidence>
<keyword evidence="12" id="KW-1185">Reference proteome</keyword>